<evidence type="ECO:0000256" key="2">
    <source>
        <dbReference type="ARBA" id="ARBA00023136"/>
    </source>
</evidence>
<keyword evidence="8" id="KW-1185">Reference proteome</keyword>
<sequence length="182" mass="19796">MSPRRRVSSESTPLFVGQPVPRRRRPPLVIASALVATVAALAVCALTLVTHEHHRRAALKNVEVLAAVESFMTMFTSPDPFHANDYLAAVMEHATGEFADQYQEKANQILIAVARSEPTTGTVTAAGVERWNDGGSVNLLVAVENTGKSPDGKHDVKMATRWIATAQKEGDQWKISNLNQVL</sequence>
<dbReference type="Proteomes" id="UP000321797">
    <property type="component" value="Unassembled WGS sequence"/>
</dbReference>
<evidence type="ECO:0000256" key="3">
    <source>
        <dbReference type="SAM" id="Phobius"/>
    </source>
</evidence>
<reference evidence="6 9" key="4">
    <citation type="submission" date="2018-09" db="EMBL/GenBank/DDBJ databases">
        <title>Metagenome Assembled Genomes from an Advanced Water Purification Facility.</title>
        <authorList>
            <person name="Stamps B.W."/>
            <person name="Spear J.R."/>
        </authorList>
    </citation>
    <scope>NUCLEOTIDE SEQUENCE [LARGE SCALE GENOMIC DNA]</scope>
    <source>
        <strain evidence="6">Bin_29_2</strain>
    </source>
</reference>
<dbReference type="PANTHER" id="PTHR37042:SF4">
    <property type="entry name" value="OUTER MEMBRANE PROTEIN RV1973"/>
    <property type="match status" value="1"/>
</dbReference>
<dbReference type="GO" id="GO:0016020">
    <property type="term" value="C:membrane"/>
    <property type="evidence" value="ECO:0007669"/>
    <property type="project" value="UniProtKB-SubCell"/>
</dbReference>
<dbReference type="STRING" id="342002.BST15_17325"/>
<evidence type="ECO:0000313" key="5">
    <source>
        <dbReference type="EMBL" id="OQZ94027.1"/>
    </source>
</evidence>
<dbReference type="RefSeq" id="WP_046189175.1">
    <property type="nucleotide sequence ID" value="NZ_JACKUJ010000049.1"/>
</dbReference>
<reference evidence="5 8" key="3">
    <citation type="submission" date="2016-12" db="EMBL/GenBank/DDBJ databases">
        <title>The new phylogeny of genus Mycobacterium.</title>
        <authorList>
            <person name="Tortoli E."/>
            <person name="Trovato A."/>
            <person name="Cirillo D.M."/>
        </authorList>
    </citation>
    <scope>NUCLEOTIDE SEQUENCE [LARGE SCALE GENOMIC DNA]</scope>
    <source>
        <strain evidence="5 8">DSM 44942</strain>
    </source>
</reference>
<organism evidence="4 7">
    <name type="scientific">Mycolicibacter arupensis</name>
    <dbReference type="NCBI Taxonomy" id="342002"/>
    <lineage>
        <taxon>Bacteria</taxon>
        <taxon>Bacillati</taxon>
        <taxon>Actinomycetota</taxon>
        <taxon>Actinomycetes</taxon>
        <taxon>Mycobacteriales</taxon>
        <taxon>Mycobacteriaceae</taxon>
        <taxon>Mycolicibacter</taxon>
    </lineage>
</organism>
<reference evidence="4" key="2">
    <citation type="submission" date="2015-04" db="EMBL/GenBank/DDBJ databases">
        <title>Genome sequence of Mycobacterium arupense strain GUC1.</title>
        <authorList>
            <person name="Greninger A.L."/>
            <person name="Cunningham G."/>
            <person name="Chiu C.Y."/>
            <person name="Miller S."/>
        </authorList>
    </citation>
    <scope>NUCLEOTIDE SEQUENCE</scope>
    <source>
        <strain evidence="4">GUC1</strain>
    </source>
</reference>
<evidence type="ECO:0000313" key="6">
    <source>
        <dbReference type="EMBL" id="TXI55018.1"/>
    </source>
</evidence>
<dbReference type="PANTHER" id="PTHR37042">
    <property type="entry name" value="OUTER MEMBRANE PROTEIN RV1973"/>
    <property type="match status" value="1"/>
</dbReference>
<dbReference type="EMBL" id="LASW01000028">
    <property type="protein sequence ID" value="KKB99633.1"/>
    <property type="molecule type" value="Genomic_DNA"/>
</dbReference>
<keyword evidence="3" id="KW-1133">Transmembrane helix</keyword>
<comment type="subcellular location">
    <subcellularLocation>
        <location evidence="1">Membrane</location>
    </subcellularLocation>
</comment>
<dbReference type="Proteomes" id="UP000192327">
    <property type="component" value="Unassembled WGS sequence"/>
</dbReference>
<feature type="transmembrane region" description="Helical" evidence="3">
    <location>
        <begin position="28"/>
        <end position="49"/>
    </location>
</feature>
<reference evidence="7" key="1">
    <citation type="submission" date="2015-04" db="EMBL/GenBank/DDBJ databases">
        <title>Genome sequence of Mycobacterium arupense GUC1.</title>
        <authorList>
            <person name="Greninger A.L."/>
            <person name="Cunningham G."/>
            <person name="Chiu C.Y."/>
            <person name="Miller S."/>
        </authorList>
    </citation>
    <scope>NUCLEOTIDE SEQUENCE [LARGE SCALE GENOMIC DNA]</scope>
    <source>
        <strain evidence="7">GUC1</strain>
    </source>
</reference>
<dbReference type="PATRIC" id="fig|342002.3.peg.2782"/>
<dbReference type="Proteomes" id="UP000034416">
    <property type="component" value="Unassembled WGS sequence"/>
</dbReference>
<evidence type="ECO:0000313" key="9">
    <source>
        <dbReference type="Proteomes" id="UP000321797"/>
    </source>
</evidence>
<keyword evidence="3" id="KW-0812">Transmembrane</keyword>
<proteinExistence type="predicted"/>
<gene>
    <name evidence="5" type="ORF">BST15_17325</name>
    <name evidence="6" type="ORF">E6Q54_13385</name>
    <name evidence="4" type="ORF">WR43_08650</name>
</gene>
<comment type="caution">
    <text evidence="4">The sequence shown here is derived from an EMBL/GenBank/DDBJ whole genome shotgun (WGS) entry which is preliminary data.</text>
</comment>
<dbReference type="OrthoDB" id="4620550at2"/>
<protein>
    <submittedName>
        <fullName evidence="4">Mammalian cell entry protein</fullName>
    </submittedName>
</protein>
<accession>A0A0F5MXT7</accession>
<dbReference type="AlphaFoldDB" id="A0A0F5MXT7"/>
<evidence type="ECO:0000313" key="4">
    <source>
        <dbReference type="EMBL" id="KKB99633.1"/>
    </source>
</evidence>
<name>A0A0F5MXT7_9MYCO</name>
<evidence type="ECO:0000313" key="7">
    <source>
        <dbReference type="Proteomes" id="UP000034416"/>
    </source>
</evidence>
<keyword evidence="2 3" id="KW-0472">Membrane</keyword>
<dbReference type="EMBL" id="SSGD01000074">
    <property type="protein sequence ID" value="TXI55018.1"/>
    <property type="molecule type" value="Genomic_DNA"/>
</dbReference>
<evidence type="ECO:0000313" key="8">
    <source>
        <dbReference type="Proteomes" id="UP000192327"/>
    </source>
</evidence>
<dbReference type="EMBL" id="MVHH01000048">
    <property type="protein sequence ID" value="OQZ94027.1"/>
    <property type="molecule type" value="Genomic_DNA"/>
</dbReference>
<evidence type="ECO:0000256" key="1">
    <source>
        <dbReference type="ARBA" id="ARBA00004370"/>
    </source>
</evidence>